<dbReference type="InterPro" id="IPR031958">
    <property type="entry name" value="DUF4778"/>
</dbReference>
<gene>
    <name evidence="3" type="primary">LOC117141720</name>
</gene>
<accession>A0A6P8JWI8</accession>
<keyword evidence="2" id="KW-1185">Reference proteome</keyword>
<sequence length="463" mass="52403">MLSLRNGIFAGNLLGSGFCLQRFAPCACRSSRKLPAGNSPKNPYKQLRNDSVEEKRLSVLMELGCRCPQKSHKERWFLTNQRIILALATTLNRPPDLVSDFLHTLTLQNFSEILHPVETETLGPSCRVPFVNCGACENFMRIFDTHGNVRSRLSQDSLQLLMEAVQTVLQQSPPTELRAFDAGFTGQRGTIKRHSIARRAGIDRDSIARQNGRRRLRNSEARASENRSHLNTGLEQRTAGDPGYVFGSSLESAGLNVMHTPEKWAFTDSLALERTRRLSKLLIQVNEKTYLTRDTEKLITAIKELKLDSNVTNPKKQAPRHSIMANVTSDSYYERVKASASKAVLKSHSARGSKKRKKASDVEPVPKRTTNRVYYGDPLPVLLHEPFNREKPWTWLRRHPQQMRMDEKGQVTQGTIRRYRRQTVEQMMQNAKERSSVITVISTGDENDSVNAQPMFGQETSGS</sequence>
<evidence type="ECO:0000313" key="3">
    <source>
        <dbReference type="RefSeq" id="XP_033161232.1"/>
    </source>
</evidence>
<feature type="region of interest" description="Disordered" evidence="1">
    <location>
        <begin position="443"/>
        <end position="463"/>
    </location>
</feature>
<protein>
    <submittedName>
        <fullName evidence="3">Uncharacterized protein LOC117141720</fullName>
    </submittedName>
</protein>
<evidence type="ECO:0000256" key="1">
    <source>
        <dbReference type="SAM" id="MobiDB-lite"/>
    </source>
</evidence>
<feature type="region of interest" description="Disordered" evidence="1">
    <location>
        <begin position="344"/>
        <end position="365"/>
    </location>
</feature>
<dbReference type="GeneID" id="117141720"/>
<feature type="compositionally biased region" description="Basic and acidic residues" evidence="1">
    <location>
        <begin position="217"/>
        <end position="228"/>
    </location>
</feature>
<organism evidence="2 3">
    <name type="scientific">Drosophila mauritiana</name>
    <name type="common">Fruit fly</name>
    <dbReference type="NCBI Taxonomy" id="7226"/>
    <lineage>
        <taxon>Eukaryota</taxon>
        <taxon>Metazoa</taxon>
        <taxon>Ecdysozoa</taxon>
        <taxon>Arthropoda</taxon>
        <taxon>Hexapoda</taxon>
        <taxon>Insecta</taxon>
        <taxon>Pterygota</taxon>
        <taxon>Neoptera</taxon>
        <taxon>Endopterygota</taxon>
        <taxon>Diptera</taxon>
        <taxon>Brachycera</taxon>
        <taxon>Muscomorpha</taxon>
        <taxon>Ephydroidea</taxon>
        <taxon>Drosophilidae</taxon>
        <taxon>Drosophila</taxon>
        <taxon>Sophophora</taxon>
    </lineage>
</organism>
<dbReference type="Proteomes" id="UP000515162">
    <property type="component" value="Chromosome 2L"/>
</dbReference>
<dbReference type="RefSeq" id="XP_033161232.1">
    <property type="nucleotide sequence ID" value="XM_033305341.1"/>
</dbReference>
<feature type="region of interest" description="Disordered" evidence="1">
    <location>
        <begin position="202"/>
        <end position="239"/>
    </location>
</feature>
<reference evidence="3" key="1">
    <citation type="submission" date="2025-08" db="UniProtKB">
        <authorList>
            <consortium name="RefSeq"/>
        </authorList>
    </citation>
    <scope>IDENTIFICATION</scope>
    <source>
        <strain evidence="3">Mau12</strain>
        <tissue evidence="3">Whole Body</tissue>
    </source>
</reference>
<feature type="compositionally biased region" description="Basic residues" evidence="1">
    <location>
        <begin position="348"/>
        <end position="358"/>
    </location>
</feature>
<dbReference type="AlphaFoldDB" id="A0A6P8JWI8"/>
<name>A0A6P8JWI8_DROMA</name>
<proteinExistence type="predicted"/>
<evidence type="ECO:0000313" key="2">
    <source>
        <dbReference type="Proteomes" id="UP000515162"/>
    </source>
</evidence>
<dbReference type="Pfam" id="PF16008">
    <property type="entry name" value="DUF4778"/>
    <property type="match status" value="1"/>
</dbReference>